<dbReference type="RefSeq" id="WP_231612265.1">
    <property type="nucleotide sequence ID" value="NZ_SJPT01000004.1"/>
</dbReference>
<gene>
    <name evidence="1" type="ORF">Pla52o_24650</name>
</gene>
<organism evidence="1 2">
    <name type="scientific">Novipirellula galeiformis</name>
    <dbReference type="NCBI Taxonomy" id="2528004"/>
    <lineage>
        <taxon>Bacteria</taxon>
        <taxon>Pseudomonadati</taxon>
        <taxon>Planctomycetota</taxon>
        <taxon>Planctomycetia</taxon>
        <taxon>Pirellulales</taxon>
        <taxon>Pirellulaceae</taxon>
        <taxon>Novipirellula</taxon>
    </lineage>
</organism>
<dbReference type="PANTHER" id="PTHR43737">
    <property type="entry name" value="BLL7424 PROTEIN"/>
    <property type="match status" value="1"/>
</dbReference>
<evidence type="ECO:0000313" key="1">
    <source>
        <dbReference type="EMBL" id="TWU22932.1"/>
    </source>
</evidence>
<proteinExistence type="predicted"/>
<dbReference type="InterPro" id="IPR010869">
    <property type="entry name" value="DUF1501"/>
</dbReference>
<dbReference type="SUPFAM" id="SSF53649">
    <property type="entry name" value="Alkaline phosphatase-like"/>
    <property type="match status" value="1"/>
</dbReference>
<sequence>MMLSILGPKYGSAKVGKQSQDRSAAFCDGVSRRGFLKVGAFAMGGSSLTLADLMRAEAAAGKSHSHKAVINIFLAGGAPHQDMWDIKSDAPSEVRGDFKAIKTNVSGIEICEVFPKLAGMMDKAAILRSVVGCSGGHDAFQCMTGWNHNDLKSIGGRPAVGAAVSKLLGPVDASVPPNIGLAARTRHVPWSDSGSSGFLGAAYAPFKPDGPGMKNMTLGGITLDRLADRRKLLGEIDTLRRDIDVTGAMEGMDAFGQRALDVLTSSKLVDALDLSKEDPKLVERYGDGKPYQYQYDGSPTVNDQLLIARRLVEAGARVVSLSYGRWDAHSANFDLVRDHGPKLDQCLSALIEDLAVRGMLDDVTVAVWGEFGRTPKINANAGRDHWPRVNSAFLVGGGMRTGQVIGATNRLGEEPSERPIHMQEIVATMYHNLGLDTASTTLIDPTGRPQFLVDHEPIGELI</sequence>
<comment type="caution">
    <text evidence="1">The sequence shown here is derived from an EMBL/GenBank/DDBJ whole genome shotgun (WGS) entry which is preliminary data.</text>
</comment>
<dbReference type="EMBL" id="SJPT01000004">
    <property type="protein sequence ID" value="TWU22932.1"/>
    <property type="molecule type" value="Genomic_DNA"/>
</dbReference>
<keyword evidence="2" id="KW-1185">Reference proteome</keyword>
<dbReference type="Pfam" id="PF07394">
    <property type="entry name" value="DUF1501"/>
    <property type="match status" value="1"/>
</dbReference>
<dbReference type="Proteomes" id="UP000316304">
    <property type="component" value="Unassembled WGS sequence"/>
</dbReference>
<dbReference type="PANTHER" id="PTHR43737:SF1">
    <property type="entry name" value="DUF1501 DOMAIN-CONTAINING PROTEIN"/>
    <property type="match status" value="1"/>
</dbReference>
<dbReference type="InterPro" id="IPR017850">
    <property type="entry name" value="Alkaline_phosphatase_core_sf"/>
</dbReference>
<evidence type="ECO:0000313" key="2">
    <source>
        <dbReference type="Proteomes" id="UP000316304"/>
    </source>
</evidence>
<dbReference type="PROSITE" id="PS51318">
    <property type="entry name" value="TAT"/>
    <property type="match status" value="1"/>
</dbReference>
<accession>A0A5C6CFL4</accession>
<name>A0A5C6CFL4_9BACT</name>
<reference evidence="1 2" key="1">
    <citation type="submission" date="2019-02" db="EMBL/GenBank/DDBJ databases">
        <title>Deep-cultivation of Planctomycetes and their phenomic and genomic characterization uncovers novel biology.</title>
        <authorList>
            <person name="Wiegand S."/>
            <person name="Jogler M."/>
            <person name="Boedeker C."/>
            <person name="Pinto D."/>
            <person name="Vollmers J."/>
            <person name="Rivas-Marin E."/>
            <person name="Kohn T."/>
            <person name="Peeters S.H."/>
            <person name="Heuer A."/>
            <person name="Rast P."/>
            <person name="Oberbeckmann S."/>
            <person name="Bunk B."/>
            <person name="Jeske O."/>
            <person name="Meyerdierks A."/>
            <person name="Storesund J.E."/>
            <person name="Kallscheuer N."/>
            <person name="Luecker S."/>
            <person name="Lage O.M."/>
            <person name="Pohl T."/>
            <person name="Merkel B.J."/>
            <person name="Hornburger P."/>
            <person name="Mueller R.-W."/>
            <person name="Bruemmer F."/>
            <person name="Labrenz M."/>
            <person name="Spormann A.M."/>
            <person name="Op Den Camp H."/>
            <person name="Overmann J."/>
            <person name="Amann R."/>
            <person name="Jetten M.S.M."/>
            <person name="Mascher T."/>
            <person name="Medema M.H."/>
            <person name="Devos D.P."/>
            <person name="Kaster A.-K."/>
            <person name="Ovreas L."/>
            <person name="Rohde M."/>
            <person name="Galperin M.Y."/>
            <person name="Jogler C."/>
        </authorList>
    </citation>
    <scope>NUCLEOTIDE SEQUENCE [LARGE SCALE GENOMIC DNA]</scope>
    <source>
        <strain evidence="1 2">Pla52o</strain>
    </source>
</reference>
<dbReference type="AlphaFoldDB" id="A0A5C6CFL4"/>
<dbReference type="InterPro" id="IPR006311">
    <property type="entry name" value="TAT_signal"/>
</dbReference>
<evidence type="ECO:0008006" key="3">
    <source>
        <dbReference type="Google" id="ProtNLM"/>
    </source>
</evidence>
<protein>
    <recommendedName>
        <fullName evidence="3">DUF1501 domain-containing protein</fullName>
    </recommendedName>
</protein>